<evidence type="ECO:0008006" key="3">
    <source>
        <dbReference type="Google" id="ProtNLM"/>
    </source>
</evidence>
<sequence>MPLAPTKAIPPMPSTQLQVVLTFLRAMTSEDTSATEILATTLTEDYTYTFLPQSLGYPVRNKERFLAYARKTPLALFRNLQLYIRQVIEAPGKIIVQAASTATFHTGVPYGNEYMFLHHLIQEGGEWKIQKVEEFVDSRAMVHFVPSRTPLRFSGQDIHGSKL</sequence>
<evidence type="ECO:0000313" key="1">
    <source>
        <dbReference type="EMBL" id="KAK7691552.1"/>
    </source>
</evidence>
<dbReference type="Proteomes" id="UP001385951">
    <property type="component" value="Unassembled WGS sequence"/>
</dbReference>
<dbReference type="EMBL" id="JASBNA010000005">
    <property type="protein sequence ID" value="KAK7691552.1"/>
    <property type="molecule type" value="Genomic_DNA"/>
</dbReference>
<evidence type="ECO:0000313" key="2">
    <source>
        <dbReference type="Proteomes" id="UP001385951"/>
    </source>
</evidence>
<reference evidence="1 2" key="1">
    <citation type="submission" date="2022-09" db="EMBL/GenBank/DDBJ databases">
        <authorList>
            <person name="Palmer J.M."/>
        </authorList>
    </citation>
    <scope>NUCLEOTIDE SEQUENCE [LARGE SCALE GENOMIC DNA]</scope>
    <source>
        <strain evidence="1 2">DSM 7382</strain>
    </source>
</reference>
<comment type="caution">
    <text evidence="1">The sequence shown here is derived from an EMBL/GenBank/DDBJ whole genome shotgun (WGS) entry which is preliminary data.</text>
</comment>
<protein>
    <recommendedName>
        <fullName evidence="3">SnoaL-like domain-containing protein</fullName>
    </recommendedName>
</protein>
<proteinExistence type="predicted"/>
<accession>A0AAW0GG13</accession>
<dbReference type="AlphaFoldDB" id="A0AAW0GG13"/>
<dbReference type="SUPFAM" id="SSF54427">
    <property type="entry name" value="NTF2-like"/>
    <property type="match status" value="1"/>
</dbReference>
<name>A0AAW0GG13_9APHY</name>
<gene>
    <name evidence="1" type="ORF">QCA50_004951</name>
</gene>
<organism evidence="1 2">
    <name type="scientific">Cerrena zonata</name>
    <dbReference type="NCBI Taxonomy" id="2478898"/>
    <lineage>
        <taxon>Eukaryota</taxon>
        <taxon>Fungi</taxon>
        <taxon>Dikarya</taxon>
        <taxon>Basidiomycota</taxon>
        <taxon>Agaricomycotina</taxon>
        <taxon>Agaricomycetes</taxon>
        <taxon>Polyporales</taxon>
        <taxon>Cerrenaceae</taxon>
        <taxon>Cerrena</taxon>
    </lineage>
</organism>
<dbReference type="InterPro" id="IPR032710">
    <property type="entry name" value="NTF2-like_dom_sf"/>
</dbReference>
<keyword evidence="2" id="KW-1185">Reference proteome</keyword>
<dbReference type="Gene3D" id="3.10.450.50">
    <property type="match status" value="1"/>
</dbReference>